<dbReference type="Proteomes" id="UP000659438">
    <property type="component" value="Unassembled WGS sequence"/>
</dbReference>
<dbReference type="RefSeq" id="WP_186642887.1">
    <property type="nucleotide sequence ID" value="NZ_JABWQX020000001.1"/>
</dbReference>
<evidence type="ECO:0000313" key="2">
    <source>
        <dbReference type="EMBL" id="MBC3394844.1"/>
    </source>
</evidence>
<dbReference type="EMBL" id="JABWQX020000001">
    <property type="protein sequence ID" value="MBV4552299.1"/>
    <property type="molecule type" value="Genomic_DNA"/>
</dbReference>
<dbReference type="EMBL" id="JABWQX010000001">
    <property type="protein sequence ID" value="MBC3394844.1"/>
    <property type="molecule type" value="Genomic_DNA"/>
</dbReference>
<reference evidence="2 4" key="1">
    <citation type="journal article" date="2020" name="Microorganisms">
        <title>Reliable Identification of Environmental Pseudomonas Isolates Using the rpoD Gene.</title>
        <authorList>
            <consortium name="The Broad Institute Genome Sequencing Platform"/>
            <person name="Girard L."/>
            <person name="Lood C."/>
            <person name="Rokni-Zadeh H."/>
            <person name="van Noort V."/>
            <person name="Lavigne R."/>
            <person name="De Mot R."/>
        </authorList>
    </citation>
    <scope>NUCLEOTIDE SEQUENCE</scope>
    <source>
        <strain evidence="2 4">SWRI102</strain>
    </source>
</reference>
<keyword evidence="1" id="KW-0175">Coiled coil</keyword>
<proteinExistence type="predicted"/>
<accession>A0A923JPS7</accession>
<reference evidence="2" key="2">
    <citation type="submission" date="2020-07" db="EMBL/GenBank/DDBJ databases">
        <authorList>
            <person name="Lood C."/>
            <person name="Girard L."/>
        </authorList>
    </citation>
    <scope>NUCLEOTIDE SEQUENCE</scope>
    <source>
        <strain evidence="2">SWRI102</strain>
    </source>
</reference>
<evidence type="ECO:0000313" key="4">
    <source>
        <dbReference type="Proteomes" id="UP000659438"/>
    </source>
</evidence>
<name>A0A923JPS7_9PSED</name>
<reference evidence="3" key="3">
    <citation type="submission" date="2021-06" db="EMBL/GenBank/DDBJ databases">
        <title>Updating the genus Pseudomonas: Description of 43 new species and partition of the Pseudomonas putida group.</title>
        <authorList>
            <person name="Girard L."/>
            <person name="Lood C."/>
            <person name="Vandamme P."/>
            <person name="Rokni-Zadeh H."/>
            <person name="Van Noort V."/>
            <person name="Hofte M."/>
            <person name="Lavigne R."/>
            <person name="De Mot R."/>
        </authorList>
    </citation>
    <scope>NUCLEOTIDE SEQUENCE</scope>
    <source>
        <strain evidence="3">SWRI102</strain>
    </source>
</reference>
<sequence length="132" mass="14313">MSEVHRYTVVQMLSEEGGRISYEPHGPDIVMAWAYDELRAEIAGLKTGYEAYERVNAELKAENEALRKRIDDLSPFKGAPMTGPDTKCLACGGYHYGLGGLPCPVIRVTAQAELPETRSGQIGAALGQGEQS</sequence>
<gene>
    <name evidence="3" type="ORF">HU742_014230</name>
    <name evidence="2" type="ORF">HU742_06485</name>
</gene>
<dbReference type="AlphaFoldDB" id="A0A923JPS7"/>
<feature type="coiled-coil region" evidence="1">
    <location>
        <begin position="35"/>
        <end position="69"/>
    </location>
</feature>
<keyword evidence="4" id="KW-1185">Reference proteome</keyword>
<evidence type="ECO:0000313" key="3">
    <source>
        <dbReference type="EMBL" id="MBV4552299.1"/>
    </source>
</evidence>
<evidence type="ECO:0000256" key="1">
    <source>
        <dbReference type="SAM" id="Coils"/>
    </source>
</evidence>
<protein>
    <submittedName>
        <fullName evidence="3">Septum formation initiator family protein</fullName>
    </submittedName>
</protein>
<organism evidence="2">
    <name type="scientific">Pseudomonas marvdashtae</name>
    <dbReference type="NCBI Taxonomy" id="2745500"/>
    <lineage>
        <taxon>Bacteria</taxon>
        <taxon>Pseudomonadati</taxon>
        <taxon>Pseudomonadota</taxon>
        <taxon>Gammaproteobacteria</taxon>
        <taxon>Pseudomonadales</taxon>
        <taxon>Pseudomonadaceae</taxon>
        <taxon>Pseudomonas</taxon>
    </lineage>
</organism>
<comment type="caution">
    <text evidence="2">The sequence shown here is derived from an EMBL/GenBank/DDBJ whole genome shotgun (WGS) entry which is preliminary data.</text>
</comment>